<accession>F7NKC6</accession>
<dbReference type="Pfam" id="PF06356">
    <property type="entry name" value="DUF1064"/>
    <property type="match status" value="1"/>
</dbReference>
<dbReference type="Proteomes" id="UP000003240">
    <property type="component" value="Unassembled WGS sequence"/>
</dbReference>
<dbReference type="EMBL" id="AFGF01000107">
    <property type="protein sequence ID" value="EGO63567.1"/>
    <property type="molecule type" value="Genomic_DNA"/>
</dbReference>
<evidence type="ECO:0000313" key="2">
    <source>
        <dbReference type="Proteomes" id="UP000003240"/>
    </source>
</evidence>
<reference evidence="1 2" key="1">
    <citation type="journal article" date="2011" name="EMBO J.">
        <title>Structural diversity of bacterial flagellar motors.</title>
        <authorList>
            <person name="Chen S."/>
            <person name="Beeby M."/>
            <person name="Murphy G.E."/>
            <person name="Leadbetter J.R."/>
            <person name="Hendrixson D.R."/>
            <person name="Briegel A."/>
            <person name="Li Z."/>
            <person name="Shi J."/>
            <person name="Tocheva E.I."/>
            <person name="Muller A."/>
            <person name="Dobro M.J."/>
            <person name="Jensen G.J."/>
        </authorList>
    </citation>
    <scope>NUCLEOTIDE SEQUENCE [LARGE SCALE GENOMIC DNA]</scope>
    <source>
        <strain evidence="1 2">DSM 6540</strain>
    </source>
</reference>
<comment type="caution">
    <text evidence="1">The sequence shown here is derived from an EMBL/GenBank/DDBJ whole genome shotgun (WGS) entry which is preliminary data.</text>
</comment>
<name>F7NKC6_9FIRM</name>
<organism evidence="1 2">
    <name type="scientific">Acetonema longum DSM 6540</name>
    <dbReference type="NCBI Taxonomy" id="1009370"/>
    <lineage>
        <taxon>Bacteria</taxon>
        <taxon>Bacillati</taxon>
        <taxon>Bacillota</taxon>
        <taxon>Negativicutes</taxon>
        <taxon>Acetonemataceae</taxon>
        <taxon>Acetonema</taxon>
    </lineage>
</organism>
<dbReference type="STRING" id="1009370.ALO_12696"/>
<evidence type="ECO:0008006" key="3">
    <source>
        <dbReference type="Google" id="ProtNLM"/>
    </source>
</evidence>
<gene>
    <name evidence="1" type="ORF">ALO_12696</name>
</gene>
<protein>
    <recommendedName>
        <fullName evidence="3">Phage protein</fullName>
    </recommendedName>
</protein>
<keyword evidence="2" id="KW-1185">Reference proteome</keyword>
<dbReference type="AlphaFoldDB" id="F7NKC6"/>
<proteinExistence type="predicted"/>
<dbReference type="InterPro" id="IPR009414">
    <property type="entry name" value="DUF1064"/>
</dbReference>
<evidence type="ECO:0000313" key="1">
    <source>
        <dbReference type="EMBL" id="EGO63567.1"/>
    </source>
</evidence>
<dbReference type="eggNOG" id="ENOG5032YA0">
    <property type="taxonomic scope" value="Bacteria"/>
</dbReference>
<sequence length="122" mass="14300">MLRELKAADKTPKKQKYNATKTEVDGIVFASQKEAAKYQELKLQKRAGIIQDFRIQVQYIVQDAFKAGRQKIRAIAYIADFEVDELDGSLTVIDTKGYRTPVYMMKKKMFMKRYPHIRFVEE</sequence>